<evidence type="ECO:0000313" key="2">
    <source>
        <dbReference type="Proteomes" id="UP000244338"/>
    </source>
</evidence>
<dbReference type="PANTHER" id="PTHR43649:SF12">
    <property type="entry name" value="DIACETYLCHITOBIOSE BINDING PROTEIN DASA"/>
    <property type="match status" value="1"/>
</dbReference>
<dbReference type="PANTHER" id="PTHR43649">
    <property type="entry name" value="ARABINOSE-BINDING PROTEIN-RELATED"/>
    <property type="match status" value="1"/>
</dbReference>
<dbReference type="SUPFAM" id="SSF53850">
    <property type="entry name" value="Periplasmic binding protein-like II"/>
    <property type="match status" value="1"/>
</dbReference>
<gene>
    <name evidence="1" type="ORF">BSOLF_1148</name>
</gene>
<dbReference type="Pfam" id="PF01547">
    <property type="entry name" value="SBP_bac_1"/>
    <property type="match status" value="1"/>
</dbReference>
<dbReference type="AlphaFoldDB" id="A0A2R6Y4L8"/>
<dbReference type="InterPro" id="IPR006059">
    <property type="entry name" value="SBP"/>
</dbReference>
<sequence>MTRPDEPFHPTDPFRSTGPLRLSGMVRTLAISLLFIVPLVLSGCQSEPTMSEPKVLKVFGNSYEFTTNGALFSVVRDDVELELIDMWEALEEPLKELQQELMAEMGDDLNAVPSKEMIERYENKLSQVYQDMLTGPDAPDVVMLDFETFSRMAKAGLFAPLDPYIEKTKFDTSHLVQPILEALRDDGDGTLYGLTPSFYSEAIIYDRHRFDELGLPYPQGGMSWDELLDLARSLSGEKNGRPYYGFSFGTSYTSVDVVEMVLHGKQEHISKDETLQTDARKKWWGAFQTLIQQKVIAPPLMDRRYGLTVDDGGDTPGSRAGNQGVVIHESRVMTSDDDTSTPVQEFSYDPIADDPFLSGRSAMQLVRSFDISWLMNMENEARYRMDGAPDLDWDFAPLPSPVNGGKNAILNVGTVYAINASATERDLAWEFIDFVHGERAAQANAAADRQFVNEFLLYAEENRLPGFEDKHLAAFWPDGAAVFRWGADGSDDWEILEEMKKAFVKMVNSGQDPGEVLQTLDERLKKQ</sequence>
<proteinExistence type="predicted"/>
<name>A0A2R6Y4L8_9BACL</name>
<protein>
    <submittedName>
        <fullName evidence="1">Glycerol-3-phosphate ABC transporter, periplasmic glycerol-3-phosphate-binding protein</fullName>
    </submittedName>
</protein>
<organism evidence="1 2">
    <name type="scientific">Candidatus Carbonibacillus altaicus</name>
    <dbReference type="NCBI Taxonomy" id="2163959"/>
    <lineage>
        <taxon>Bacteria</taxon>
        <taxon>Bacillati</taxon>
        <taxon>Bacillota</taxon>
        <taxon>Bacilli</taxon>
        <taxon>Bacillales</taxon>
        <taxon>Candidatus Carbonibacillus</taxon>
    </lineage>
</organism>
<evidence type="ECO:0000313" key="1">
    <source>
        <dbReference type="EMBL" id="PTQ57604.1"/>
    </source>
</evidence>
<dbReference type="EMBL" id="PEBX01000004">
    <property type="protein sequence ID" value="PTQ57604.1"/>
    <property type="molecule type" value="Genomic_DNA"/>
</dbReference>
<comment type="caution">
    <text evidence="1">The sequence shown here is derived from an EMBL/GenBank/DDBJ whole genome shotgun (WGS) entry which is preliminary data.</text>
</comment>
<dbReference type="InterPro" id="IPR050490">
    <property type="entry name" value="Bact_solute-bd_prot1"/>
</dbReference>
<accession>A0A2R6Y4L8</accession>
<reference evidence="2" key="1">
    <citation type="journal article" date="2018" name="Sci. Rep.">
        <title>Lignite coal burning seam in the remote Altai Mountains harbors a hydrogen-driven thermophilic microbial community.</title>
        <authorList>
            <person name="Kadnikov V.V."/>
            <person name="Mardanov A.V."/>
            <person name="Ivasenko D.A."/>
            <person name="Antsiferov D.V."/>
            <person name="Beletsky A.V."/>
            <person name="Karnachuk O.V."/>
            <person name="Ravin N.V."/>
        </authorList>
    </citation>
    <scope>NUCLEOTIDE SEQUENCE [LARGE SCALE GENOMIC DNA]</scope>
</reference>
<dbReference type="Gene3D" id="3.40.190.10">
    <property type="entry name" value="Periplasmic binding protein-like II"/>
    <property type="match status" value="1"/>
</dbReference>
<dbReference type="Proteomes" id="UP000244338">
    <property type="component" value="Unassembled WGS sequence"/>
</dbReference>